<gene>
    <name evidence="1" type="ORF">A2811_01335</name>
</gene>
<dbReference type="Proteomes" id="UP000186670">
    <property type="component" value="Unassembled WGS sequence"/>
</dbReference>
<protein>
    <submittedName>
        <fullName evidence="1">Uncharacterized protein</fullName>
    </submittedName>
</protein>
<reference evidence="1 2" key="1">
    <citation type="journal article" date="2016" name="Nat. Commun.">
        <title>Thousands of microbial genomes shed light on interconnected biogeochemical processes in an aquifer system.</title>
        <authorList>
            <person name="Anantharaman K."/>
            <person name="Brown C.T."/>
            <person name="Hug L.A."/>
            <person name="Sharon I."/>
            <person name="Castelle C.J."/>
            <person name="Probst A.J."/>
            <person name="Thomas B.C."/>
            <person name="Singh A."/>
            <person name="Wilkins M.J."/>
            <person name="Karaoz U."/>
            <person name="Brodie E.L."/>
            <person name="Williams K.H."/>
            <person name="Hubbard S.S."/>
            <person name="Banfield J.F."/>
        </authorList>
    </citation>
    <scope>NUCLEOTIDE SEQUENCE [LARGE SCALE GENOMIC DNA]</scope>
</reference>
<comment type="caution">
    <text evidence="1">The sequence shown here is derived from an EMBL/GenBank/DDBJ whole genome shotgun (WGS) entry which is preliminary data.</text>
</comment>
<sequence>MKVNYFDPKLWGKGLGVGSASCPVCKKIVPVMNEKGFSGDRENDYLQFHSKLYSPQEECLAGEKLVRDFN</sequence>
<name>A0A1F5ELL2_9BACT</name>
<evidence type="ECO:0000313" key="1">
    <source>
        <dbReference type="EMBL" id="OGD68190.1"/>
    </source>
</evidence>
<dbReference type="EMBL" id="MEZZ01000038">
    <property type="protein sequence ID" value="OGD68190.1"/>
    <property type="molecule type" value="Genomic_DNA"/>
</dbReference>
<organism evidence="1 2">
    <name type="scientific">Candidatus Campbellbacteria bacterium RIFCSPHIGHO2_01_FULL_34_10</name>
    <dbReference type="NCBI Taxonomy" id="1797577"/>
    <lineage>
        <taxon>Bacteria</taxon>
        <taxon>Candidatus Campbelliibacteriota</taxon>
    </lineage>
</organism>
<proteinExistence type="predicted"/>
<accession>A0A1F5ELL2</accession>
<evidence type="ECO:0000313" key="2">
    <source>
        <dbReference type="Proteomes" id="UP000186670"/>
    </source>
</evidence>
<dbReference type="AlphaFoldDB" id="A0A1F5ELL2"/>